<sequence length="242" mass="27312">MIVILSASTMPPARKVPKSRWRSSPLAGLNRFDDLRLPAEVRHHRRNILRSEREDDLGYAPKEVIDSRPSSALIQTNSHGETSEARLSSRTIGTSFQIDPDSWLHHDHKGQGVSEDHEWSSEKSSSGRSLTPSSGEEDDELPPVEEVTSLTQMEHLLPSAEIQDELHKIIALLRELAQIEPDSFAVIDPYDFIQVLSFHSLTAEDKSKLDVIIRLRRHLTHRSSPKSSSMAGYKEKILLPFL</sequence>
<dbReference type="Proteomes" id="UP001140453">
    <property type="component" value="Unassembled WGS sequence"/>
</dbReference>
<comment type="caution">
    <text evidence="2">The sequence shown here is derived from an EMBL/GenBank/DDBJ whole genome shotgun (WGS) entry which is preliminary data.</text>
</comment>
<keyword evidence="3" id="KW-1185">Reference proteome</keyword>
<feature type="compositionally biased region" description="Low complexity" evidence="1">
    <location>
        <begin position="122"/>
        <end position="134"/>
    </location>
</feature>
<evidence type="ECO:0000313" key="3">
    <source>
        <dbReference type="Proteomes" id="UP001140453"/>
    </source>
</evidence>
<name>A0A9W8YZI9_9PEZI</name>
<organism evidence="2 3">
    <name type="scientific">Gnomoniopsis smithogilvyi</name>
    <dbReference type="NCBI Taxonomy" id="1191159"/>
    <lineage>
        <taxon>Eukaryota</taxon>
        <taxon>Fungi</taxon>
        <taxon>Dikarya</taxon>
        <taxon>Ascomycota</taxon>
        <taxon>Pezizomycotina</taxon>
        <taxon>Sordariomycetes</taxon>
        <taxon>Sordariomycetidae</taxon>
        <taxon>Diaporthales</taxon>
        <taxon>Gnomoniaceae</taxon>
        <taxon>Gnomoniopsis</taxon>
    </lineage>
</organism>
<dbReference type="AlphaFoldDB" id="A0A9W8YZI9"/>
<proteinExistence type="predicted"/>
<accession>A0A9W8YZI9</accession>
<dbReference type="EMBL" id="JAPEVB010000001">
    <property type="protein sequence ID" value="KAJ4396067.1"/>
    <property type="molecule type" value="Genomic_DNA"/>
</dbReference>
<protein>
    <submittedName>
        <fullName evidence="2">Uncharacterized protein</fullName>
    </submittedName>
</protein>
<gene>
    <name evidence="2" type="ORF">N0V93_000284</name>
</gene>
<evidence type="ECO:0000313" key="2">
    <source>
        <dbReference type="EMBL" id="KAJ4396067.1"/>
    </source>
</evidence>
<evidence type="ECO:0000256" key="1">
    <source>
        <dbReference type="SAM" id="MobiDB-lite"/>
    </source>
</evidence>
<feature type="compositionally biased region" description="Polar residues" evidence="1">
    <location>
        <begin position="68"/>
        <end position="97"/>
    </location>
</feature>
<reference evidence="2" key="1">
    <citation type="submission" date="2022-10" db="EMBL/GenBank/DDBJ databases">
        <title>Tapping the CABI collections for fungal endophytes: first genome assemblies for Collariella, Neodidymelliopsis, Ascochyta clinopodiicola, Didymella pomorum, Didymosphaeria variabile, Neocosmospora piperis and Neocucurbitaria cava.</title>
        <authorList>
            <person name="Hill R."/>
        </authorList>
    </citation>
    <scope>NUCLEOTIDE SEQUENCE</scope>
    <source>
        <strain evidence="2">IMI 355082</strain>
    </source>
</reference>
<feature type="region of interest" description="Disordered" evidence="1">
    <location>
        <begin position="68"/>
        <end position="142"/>
    </location>
</feature>